<evidence type="ECO:0000313" key="15">
    <source>
        <dbReference type="EMBL" id="KCW48108.1"/>
    </source>
</evidence>
<dbReference type="Gene3D" id="2.60.120.200">
    <property type="match status" value="1"/>
</dbReference>
<dbReference type="InterPro" id="IPR011009">
    <property type="entry name" value="Kinase-like_dom_sf"/>
</dbReference>
<dbReference type="GO" id="GO:0005886">
    <property type="term" value="C:plasma membrane"/>
    <property type="evidence" value="ECO:0007669"/>
    <property type="project" value="UniProtKB-SubCell"/>
</dbReference>
<evidence type="ECO:0000256" key="8">
    <source>
        <dbReference type="ARBA" id="ARBA00022741"/>
    </source>
</evidence>
<dbReference type="InterPro" id="IPR001220">
    <property type="entry name" value="Legume_lectin_dom"/>
</dbReference>
<dbReference type="Gramene" id="KCW48108">
    <property type="protein sequence ID" value="KCW48108"/>
    <property type="gene ID" value="EUGRSUZ_K01843"/>
</dbReference>
<keyword evidence="13" id="KW-0325">Glycoprotein</keyword>
<keyword evidence="8" id="KW-0547">Nucleotide-binding</keyword>
<feature type="domain" description="Protein kinase" evidence="14">
    <location>
        <begin position="75"/>
        <end position="390"/>
    </location>
</feature>
<accession>A0A059A2R9</accession>
<dbReference type="Pfam" id="PF00069">
    <property type="entry name" value="Pkinase"/>
    <property type="match status" value="1"/>
</dbReference>
<dbReference type="GO" id="GO:0002229">
    <property type="term" value="P:defense response to oomycetes"/>
    <property type="evidence" value="ECO:0007669"/>
    <property type="project" value="UniProtKB-ARBA"/>
</dbReference>
<evidence type="ECO:0000256" key="10">
    <source>
        <dbReference type="ARBA" id="ARBA00022989"/>
    </source>
</evidence>
<evidence type="ECO:0000256" key="2">
    <source>
        <dbReference type="ARBA" id="ARBA00008536"/>
    </source>
</evidence>
<dbReference type="GO" id="GO:0030246">
    <property type="term" value="F:carbohydrate binding"/>
    <property type="evidence" value="ECO:0007669"/>
    <property type="project" value="UniProtKB-KW"/>
</dbReference>
<dbReference type="AlphaFoldDB" id="A0A059A2R9"/>
<dbReference type="InterPro" id="IPR008271">
    <property type="entry name" value="Ser/Thr_kinase_AS"/>
</dbReference>
<evidence type="ECO:0000256" key="4">
    <source>
        <dbReference type="ARBA" id="ARBA00022475"/>
    </source>
</evidence>
<comment type="similarity">
    <text evidence="2">In the N-terminal section; belongs to the leguminous lectin family.</text>
</comment>
<dbReference type="OMA" id="WIWIVIP"/>
<name>A0A059A2R9_EUCGR</name>
<dbReference type="Pfam" id="PF00139">
    <property type="entry name" value="Lectin_legB"/>
    <property type="match status" value="1"/>
</dbReference>
<dbReference type="Gene3D" id="1.10.510.10">
    <property type="entry name" value="Transferase(Phosphotransferase) domain 1"/>
    <property type="match status" value="1"/>
</dbReference>
<keyword evidence="12" id="KW-0675">Receptor</keyword>
<dbReference type="InParanoid" id="A0A059A2R9"/>
<keyword evidence="6" id="KW-0732">Signal</keyword>
<dbReference type="SUPFAM" id="SSF56112">
    <property type="entry name" value="Protein kinase-like (PK-like)"/>
    <property type="match status" value="1"/>
</dbReference>
<keyword evidence="7" id="KW-0430">Lectin</keyword>
<dbReference type="InterPro" id="IPR000719">
    <property type="entry name" value="Prot_kinase_dom"/>
</dbReference>
<dbReference type="PROSITE" id="PS50011">
    <property type="entry name" value="PROTEIN_KINASE_DOM"/>
    <property type="match status" value="1"/>
</dbReference>
<sequence length="428" mass="47673">MCLKFNYPIFVEADENHFVRNNSYIVLNSLQVTPDVIVASISNLSDCILYKDPFKLWKKKGDSRDITSFNSTFVLNITPHTVPGGEGLAFLITGETGLPDNSHGRWLGNVNSTTDRLPGRAMQETGDDNHVGLNVNSIFSLKQKPLADYSVNLWTATNITARVEYDGKNIPLSVFLSNETGEYMKNPIISVPLNLSEYLLQDVFLGFSAPTSNYTELNCISGPTLNWQRRYNIINGVAKALDYLRNGCKKKVLHQDVKASNIMLDLGFNARLGDFGLVHTIQQTEQTHHSTKEIAGTRGYMAPESFLTGRATMETDIYEFGILMLEVFCGREPGDHCVLADSRMGGDFGDGEMEDMFVLGLACCHPNPNCRPSMRSVLQVLTGQVAPPIVPLERPAFIWPSMPPSFREDFDCSIAKGQMTPITEVRRR</sequence>
<dbReference type="PROSITE" id="PS00108">
    <property type="entry name" value="PROTEIN_KINASE_ST"/>
    <property type="match status" value="1"/>
</dbReference>
<comment type="subcellular location">
    <subcellularLocation>
        <location evidence="1">Cell membrane</location>
        <topology evidence="1">Single-pass type I membrane protein</topology>
    </subcellularLocation>
</comment>
<dbReference type="EMBL" id="KK198763">
    <property type="protein sequence ID" value="KCW48108.1"/>
    <property type="molecule type" value="Genomic_DNA"/>
</dbReference>
<organism evidence="15">
    <name type="scientific">Eucalyptus grandis</name>
    <name type="common">Flooded gum</name>
    <dbReference type="NCBI Taxonomy" id="71139"/>
    <lineage>
        <taxon>Eukaryota</taxon>
        <taxon>Viridiplantae</taxon>
        <taxon>Streptophyta</taxon>
        <taxon>Embryophyta</taxon>
        <taxon>Tracheophyta</taxon>
        <taxon>Spermatophyta</taxon>
        <taxon>Magnoliopsida</taxon>
        <taxon>eudicotyledons</taxon>
        <taxon>Gunneridae</taxon>
        <taxon>Pentapetalae</taxon>
        <taxon>rosids</taxon>
        <taxon>malvids</taxon>
        <taxon>Myrtales</taxon>
        <taxon>Myrtaceae</taxon>
        <taxon>Myrtoideae</taxon>
        <taxon>Eucalypteae</taxon>
        <taxon>Eucalyptus</taxon>
    </lineage>
</organism>
<evidence type="ECO:0000256" key="5">
    <source>
        <dbReference type="ARBA" id="ARBA00022692"/>
    </source>
</evidence>
<reference evidence="15" key="1">
    <citation type="submission" date="2013-07" db="EMBL/GenBank/DDBJ databases">
        <title>The genome of Eucalyptus grandis.</title>
        <authorList>
            <person name="Schmutz J."/>
            <person name="Hayes R."/>
            <person name="Myburg A."/>
            <person name="Tuskan G."/>
            <person name="Grattapaglia D."/>
            <person name="Rokhsar D.S."/>
        </authorList>
    </citation>
    <scope>NUCLEOTIDE SEQUENCE</scope>
    <source>
        <tissue evidence="15">Leaf extractions</tissue>
    </source>
</reference>
<keyword evidence="11" id="KW-0472">Membrane</keyword>
<evidence type="ECO:0000259" key="14">
    <source>
        <dbReference type="PROSITE" id="PS50011"/>
    </source>
</evidence>
<dbReference type="GO" id="GO:0005524">
    <property type="term" value="F:ATP binding"/>
    <property type="evidence" value="ECO:0007669"/>
    <property type="project" value="UniProtKB-KW"/>
</dbReference>
<protein>
    <recommendedName>
        <fullName evidence="14">Protein kinase domain-containing protein</fullName>
    </recommendedName>
</protein>
<dbReference type="SMART" id="SM00220">
    <property type="entry name" value="S_TKc"/>
    <property type="match status" value="1"/>
</dbReference>
<comment type="similarity">
    <text evidence="3">In the C-terminal section; belongs to the protein kinase superfamily. Ser/Thr protein kinase family.</text>
</comment>
<dbReference type="SUPFAM" id="SSF49899">
    <property type="entry name" value="Concanavalin A-like lectins/glucanases"/>
    <property type="match status" value="1"/>
</dbReference>
<evidence type="ECO:0000256" key="11">
    <source>
        <dbReference type="ARBA" id="ARBA00023136"/>
    </source>
</evidence>
<evidence type="ECO:0000256" key="13">
    <source>
        <dbReference type="ARBA" id="ARBA00023180"/>
    </source>
</evidence>
<dbReference type="InterPro" id="IPR013320">
    <property type="entry name" value="ConA-like_dom_sf"/>
</dbReference>
<keyword evidence="10" id="KW-1133">Transmembrane helix</keyword>
<proteinExistence type="inferred from homology"/>
<dbReference type="InterPro" id="IPR050528">
    <property type="entry name" value="L-type_Lectin-RKs"/>
</dbReference>
<evidence type="ECO:0000256" key="6">
    <source>
        <dbReference type="ARBA" id="ARBA00022729"/>
    </source>
</evidence>
<evidence type="ECO:0000256" key="12">
    <source>
        <dbReference type="ARBA" id="ARBA00023170"/>
    </source>
</evidence>
<keyword evidence="9" id="KW-0067">ATP-binding</keyword>
<evidence type="ECO:0000256" key="7">
    <source>
        <dbReference type="ARBA" id="ARBA00022734"/>
    </source>
</evidence>
<dbReference type="eggNOG" id="ENOG502QSBD">
    <property type="taxonomic scope" value="Eukaryota"/>
</dbReference>
<gene>
    <name evidence="15" type="ORF">EUGRSUZ_K01843</name>
</gene>
<dbReference type="PANTHER" id="PTHR27007">
    <property type="match status" value="1"/>
</dbReference>
<dbReference type="GO" id="GO:0004672">
    <property type="term" value="F:protein kinase activity"/>
    <property type="evidence" value="ECO:0007669"/>
    <property type="project" value="InterPro"/>
</dbReference>
<dbReference type="FunFam" id="1.10.510.10:FF:000240">
    <property type="entry name" value="Lectin-domain containing receptor kinase A4.3"/>
    <property type="match status" value="1"/>
</dbReference>
<evidence type="ECO:0000256" key="3">
    <source>
        <dbReference type="ARBA" id="ARBA00010217"/>
    </source>
</evidence>
<evidence type="ECO:0000256" key="9">
    <source>
        <dbReference type="ARBA" id="ARBA00022840"/>
    </source>
</evidence>
<keyword evidence="5" id="KW-0812">Transmembrane</keyword>
<keyword evidence="4" id="KW-1003">Cell membrane</keyword>
<dbReference type="CDD" id="cd06899">
    <property type="entry name" value="lectin_legume_LecRK_Arcelin_ConA"/>
    <property type="match status" value="1"/>
</dbReference>
<evidence type="ECO:0000256" key="1">
    <source>
        <dbReference type="ARBA" id="ARBA00004251"/>
    </source>
</evidence>